<gene>
    <name evidence="1" type="ORF">KGM_202847</name>
</gene>
<evidence type="ECO:0000313" key="1">
    <source>
        <dbReference type="EMBL" id="OWR47750.1"/>
    </source>
</evidence>
<dbReference type="AlphaFoldDB" id="A0A212F1Y2"/>
<name>A0A212F1Y2_DANPL</name>
<dbReference type="InterPro" id="IPR013598">
    <property type="entry name" value="Exportin-1/Importin-b-like"/>
</dbReference>
<accession>A0A212F1Y2</accession>
<dbReference type="eggNOG" id="KOG2081">
    <property type="taxonomic scope" value="Eukaryota"/>
</dbReference>
<sequence length="932" mass="103165">MDSPSMETIYQAISALYDNPNTSEKEKASLWLGDVQKSIHSWKIADQLLQQKKDVKSCYFAAQTMRSKVQHSLSELPQEAQISLRDSLISHLEGISSDVTPAILTQLSLALADLALQLTSWQNCVHDLIKLFSSKNEFALLEVLTVLPQETDSSSLKLGENRREEIKQELRANSQIVSFFLKECINNSQSSHVALKIVKCMTSWIQAGAMNIQEVPQNAVIGFSLQVLKDHNSINILHDAASDCVCAILHCLENSTCDDDVTKLLFDSVASLEESYHMAVAQEEEEKAANYARMFTELAETFLHVIIINTYNGTPHYAMRALELALTCVGHHDYEVAEITFNLWICLAEEIYDKNYQPFTDVFKPHIERLIEALARHCQYEPDLTQLPQEGDEFYEFRVKVFELIKDVVFIVGSSSVFRKMFGVLQADLPWEQTEAALFIMQAVGKNILPEEYEYVPKVVEAILSMPDSAHEAVRRTCLALLGELCEWVQRHPACLPACLDALLRALPRPALAPAAAAALQSICRACRSDAAQHCGQLLTAVRRADELQLPPPAAATLLRALAAAVGRLPPYRLAEAMSEATAVQLAGLVRLLEAPSTEVRKGTTADPMLWLDRLAALFRDVDVATPPSEPHPCLPAFKEAWPVVHRIMNKYVTEWRVMERSCRCVRFMVRCTGKHAVEMLDELARALPVLYARCPHSCLLYLAAVITDTLADDGPATSASLTRLLHDLLPRAVTLLTAPGGLKDNPDTVDDLFRLCVRYLQRCPAALVGGGGGGEGGALVGVLQLASAACSLDHRDANGTVMKFLLEVVRTANAARNKGEAERSPVQAAAVSAVSALGESLTYALLEASALHLHAYMLGDVAEVLLQLLSWQRAPTGAAESDWLRSSLLRLPRRPPAPTDIQCAQFHQYALRAEKCKEMTRLLRDFARLYR</sequence>
<proteinExistence type="predicted"/>
<dbReference type="InterPro" id="IPR051345">
    <property type="entry name" value="Importin_beta-like_NTR"/>
</dbReference>
<dbReference type="EMBL" id="AGBW02010785">
    <property type="protein sequence ID" value="OWR47750.1"/>
    <property type="molecule type" value="Genomic_DNA"/>
</dbReference>
<dbReference type="GO" id="GO:0005737">
    <property type="term" value="C:cytoplasm"/>
    <property type="evidence" value="ECO:0007669"/>
    <property type="project" value="TreeGrafter"/>
</dbReference>
<dbReference type="Pfam" id="PF08389">
    <property type="entry name" value="Xpo1"/>
    <property type="match status" value="1"/>
</dbReference>
<protein>
    <submittedName>
        <fullName evidence="1">Transportin</fullName>
    </submittedName>
</protein>
<dbReference type="GO" id="GO:0031267">
    <property type="term" value="F:small GTPase binding"/>
    <property type="evidence" value="ECO:0007669"/>
    <property type="project" value="InterPro"/>
</dbReference>
<dbReference type="InterPro" id="IPR057942">
    <property type="entry name" value="TPR_TNPO3_IPO13_3rd"/>
</dbReference>
<reference evidence="1 2" key="1">
    <citation type="journal article" date="2011" name="Cell">
        <title>The monarch butterfly genome yields insights into long-distance migration.</title>
        <authorList>
            <person name="Zhan S."/>
            <person name="Merlin C."/>
            <person name="Boore J.L."/>
            <person name="Reppert S.M."/>
        </authorList>
    </citation>
    <scope>NUCLEOTIDE SEQUENCE [LARGE SCALE GENOMIC DNA]</scope>
    <source>
        <strain evidence="1">F-2</strain>
    </source>
</reference>
<dbReference type="GO" id="GO:0006606">
    <property type="term" value="P:protein import into nucleus"/>
    <property type="evidence" value="ECO:0007669"/>
    <property type="project" value="TreeGrafter"/>
</dbReference>
<dbReference type="InterPro" id="IPR057941">
    <property type="entry name" value="TPR_TNPO3_IPO13_2nd"/>
</dbReference>
<dbReference type="FunCoup" id="A0A212F1Y2">
    <property type="interactions" value="2392"/>
</dbReference>
<dbReference type="STRING" id="278856.A0A212F1Y2"/>
<dbReference type="SUPFAM" id="SSF48371">
    <property type="entry name" value="ARM repeat"/>
    <property type="match status" value="1"/>
</dbReference>
<dbReference type="Gene3D" id="1.25.10.10">
    <property type="entry name" value="Leucine-rich Repeat Variant"/>
    <property type="match status" value="1"/>
</dbReference>
<dbReference type="KEGG" id="dpl:KGM_202847"/>
<dbReference type="Pfam" id="PF24138">
    <property type="entry name" value="TPR_TNPO3_IPO13_2nd"/>
    <property type="match status" value="1"/>
</dbReference>
<dbReference type="Pfam" id="PF24140">
    <property type="entry name" value="TPR_TNPO3_IPO13_3rd"/>
    <property type="match status" value="1"/>
</dbReference>
<dbReference type="PANTHER" id="PTHR12363:SF42">
    <property type="entry name" value="TRANSPORTIN-3"/>
    <property type="match status" value="1"/>
</dbReference>
<dbReference type="Pfam" id="PF03810">
    <property type="entry name" value="IBN_N"/>
    <property type="match status" value="1"/>
</dbReference>
<dbReference type="OrthoDB" id="435593at2759"/>
<keyword evidence="2" id="KW-1185">Reference proteome</keyword>
<evidence type="ECO:0000313" key="2">
    <source>
        <dbReference type="Proteomes" id="UP000007151"/>
    </source>
</evidence>
<dbReference type="PANTHER" id="PTHR12363">
    <property type="entry name" value="TRANSPORTIN 3 AND IMPORTIN 13"/>
    <property type="match status" value="1"/>
</dbReference>
<dbReference type="InterPro" id="IPR058537">
    <property type="entry name" value="TPR_TNPO3_IPO13_4th"/>
</dbReference>
<dbReference type="InterPro" id="IPR001494">
    <property type="entry name" value="Importin-beta_N"/>
</dbReference>
<dbReference type="InterPro" id="IPR016024">
    <property type="entry name" value="ARM-type_fold"/>
</dbReference>
<organism evidence="1 2">
    <name type="scientific">Danaus plexippus plexippus</name>
    <dbReference type="NCBI Taxonomy" id="278856"/>
    <lineage>
        <taxon>Eukaryota</taxon>
        <taxon>Metazoa</taxon>
        <taxon>Ecdysozoa</taxon>
        <taxon>Arthropoda</taxon>
        <taxon>Hexapoda</taxon>
        <taxon>Insecta</taxon>
        <taxon>Pterygota</taxon>
        <taxon>Neoptera</taxon>
        <taxon>Endopterygota</taxon>
        <taxon>Lepidoptera</taxon>
        <taxon>Glossata</taxon>
        <taxon>Ditrysia</taxon>
        <taxon>Papilionoidea</taxon>
        <taxon>Nymphalidae</taxon>
        <taxon>Danainae</taxon>
        <taxon>Danaini</taxon>
        <taxon>Danaina</taxon>
        <taxon>Danaus</taxon>
        <taxon>Danaus</taxon>
    </lineage>
</organism>
<dbReference type="InterPro" id="IPR011989">
    <property type="entry name" value="ARM-like"/>
</dbReference>
<dbReference type="Proteomes" id="UP000007151">
    <property type="component" value="Unassembled WGS sequence"/>
</dbReference>
<dbReference type="Pfam" id="PF24139">
    <property type="entry name" value="TPR_TNPO3_IPO13_4th"/>
    <property type="match status" value="1"/>
</dbReference>
<comment type="caution">
    <text evidence="1">The sequence shown here is derived from an EMBL/GenBank/DDBJ whole genome shotgun (WGS) entry which is preliminary data.</text>
</comment>